<evidence type="ECO:0000313" key="4">
    <source>
        <dbReference type="EMBL" id="ADU51271.1"/>
    </source>
</evidence>
<dbReference type="Pfam" id="PF05580">
    <property type="entry name" value="Peptidase_S55"/>
    <property type="match status" value="1"/>
</dbReference>
<reference evidence="5" key="2">
    <citation type="journal article" date="2010" name="Stand. Genomic Sci.">
        <title>Complete genome sequence of Thermaerobacter marianensis type strain (7p75aT).</title>
        <authorList>
            <person name="Han C."/>
            <person name="Gu W."/>
            <person name="Zhang X."/>
            <person name="Lapidus A."/>
            <person name="Nolan M."/>
            <person name="Copeland A."/>
            <person name="Lucas S."/>
            <person name="Glavina Del Rio T."/>
            <person name="Tice H."/>
            <person name="Cheng J."/>
            <person name="Tapia R."/>
            <person name="Goodwin L."/>
            <person name="Pitluck S."/>
            <person name="Pagani I."/>
            <person name="Ivanova N."/>
            <person name="Mavromatis K."/>
            <person name="Mikhailova N."/>
            <person name="Pati A."/>
            <person name="Chen A."/>
            <person name="Palaniappan K."/>
            <person name="Land M."/>
            <person name="Hauser L."/>
            <person name="Chang Y."/>
            <person name="Jeffries C."/>
            <person name="Schneider S."/>
            <person name="Rohde M."/>
            <person name="Goker M."/>
            <person name="Pukall R."/>
            <person name="Woyke T."/>
            <person name="Bristow J."/>
            <person name="Eisen J."/>
            <person name="Markowitz V."/>
            <person name="Hugenholtz P."/>
            <person name="Kyrpides N."/>
            <person name="Klenk H."/>
            <person name="Detter J."/>
        </authorList>
    </citation>
    <scope>NUCLEOTIDE SEQUENCE [LARGE SCALE GENOMIC DNA]</scope>
    <source>
        <strain evidence="5">ATCC 700841 / DSM 12885 / JCM 10246 / 7p75a</strain>
    </source>
</reference>
<organism evidence="4 5">
    <name type="scientific">Thermaerobacter marianensis (strain ATCC 700841 / DSM 12885 / JCM 10246 / 7p75a)</name>
    <dbReference type="NCBI Taxonomy" id="644966"/>
    <lineage>
        <taxon>Bacteria</taxon>
        <taxon>Bacillati</taxon>
        <taxon>Bacillota</taxon>
        <taxon>Clostridia</taxon>
        <taxon>Eubacteriales</taxon>
        <taxon>Clostridiales Family XVII. Incertae Sedis</taxon>
        <taxon>Thermaerobacter</taxon>
    </lineage>
</organism>
<dbReference type="SMART" id="SM00228">
    <property type="entry name" value="PDZ"/>
    <property type="match status" value="1"/>
</dbReference>
<dbReference type="EC" id="3.4.21.116" evidence="4"/>
<dbReference type="MEROPS" id="S55.001"/>
<dbReference type="InterPro" id="IPR041489">
    <property type="entry name" value="PDZ_6"/>
</dbReference>
<dbReference type="NCBIfam" id="TIGR02860">
    <property type="entry name" value="spore_IV_B"/>
    <property type="match status" value="1"/>
</dbReference>
<reference evidence="4 5" key="1">
    <citation type="journal article" date="2010" name="Stand. Genomic Sci.">
        <title>Complete genome sequence of Thermaerobacter marianensis type strain (7p75a).</title>
        <authorList>
            <person name="Han C."/>
            <person name="Gu W."/>
            <person name="Zhang X."/>
            <person name="Lapidus A."/>
            <person name="Nolan M."/>
            <person name="Copeland A."/>
            <person name="Lucas S."/>
            <person name="Del Rio T.G."/>
            <person name="Tice H."/>
            <person name="Cheng J.F."/>
            <person name="Tapia R."/>
            <person name="Goodwin L."/>
            <person name="Pitluck S."/>
            <person name="Pagani I."/>
            <person name="Ivanova N."/>
            <person name="Mavromatis K."/>
            <person name="Mikhailova N."/>
            <person name="Pati A."/>
            <person name="Chen A."/>
            <person name="Palaniappan K."/>
            <person name="Land M."/>
            <person name="Hauser L."/>
            <person name="Chang Y.J."/>
            <person name="Jeffries C.D."/>
            <person name="Schneider S."/>
            <person name="Rohde M."/>
            <person name="Goker M."/>
            <person name="Pukall R."/>
            <person name="Woyke T."/>
            <person name="Bristow J."/>
            <person name="Eisen J.A."/>
            <person name="Markowitz V."/>
            <person name="Hugenholtz P."/>
            <person name="Kyrpides N.C."/>
            <person name="Klenk H.P."/>
            <person name="Detter J.C."/>
        </authorList>
    </citation>
    <scope>NUCLEOTIDE SEQUENCE [LARGE SCALE GENOMIC DNA]</scope>
    <source>
        <strain evidence="5">ATCC 700841 / DSM 12885 / JCM 10246 / 7p75a</strain>
    </source>
</reference>
<evidence type="ECO:0000259" key="2">
    <source>
        <dbReference type="PROSITE" id="PS50106"/>
    </source>
</evidence>
<dbReference type="KEGG" id="tmr:Tmar_1158"/>
<dbReference type="AlphaFoldDB" id="E6SKR3"/>
<dbReference type="RefSeq" id="WP_013495576.1">
    <property type="nucleotide sequence ID" value="NC_014831.1"/>
</dbReference>
<dbReference type="InterPro" id="IPR008763">
    <property type="entry name" value="Peptidase_S55"/>
</dbReference>
<dbReference type="eggNOG" id="COG0750">
    <property type="taxonomic scope" value="Bacteria"/>
</dbReference>
<sequence>MHPARVRKAGVCGAVLAVLVAVLLVHWQVAIPPHVRLTPDAVRQLGPGLPLPVAVRADPPGVLDVGGPRGPAGSTTRLPLSLEGLRPGVARLEMSLFGWMPLRPVTVEVVPRVEVIPGGQAVGVMVQARGVLVVDYAPVPLDDGRTVDPARQAGLRPGDLILRVDGEAVDSDAEVVELIDRAGRQGRAVELEVRRGEQVFRRSLNPVYNRDQQRFAIGIWVRDRVAGVGTLTFYHPDSGRYAALGHVVADPETQVPLPVGEGRILPARITAVEPSRRGDPGEKIGFVAPGARALGTIDRNTPVGIAGRLLDEPRPGPVVRSVPVATAAEVRPGPAQIITVVDGETPEIFDVEIQRVTAAGDGRDLVLRVTDRDLLARTGGIVQGMSGSPILQDGRLVGAVTHVFVNDTTRGYGVLAERMVEAAGLDEPAPVATGPALPAGAPPGVPAAGVSGPRTNRNGPRSFAVDATSRRDTPFRMSDIVEEFSPGDGRSCHSA</sequence>
<keyword evidence="5" id="KW-1185">Reference proteome</keyword>
<gene>
    <name evidence="4" type="ordered locus">Tmar_1158</name>
</gene>
<evidence type="ECO:0000256" key="1">
    <source>
        <dbReference type="SAM" id="MobiDB-lite"/>
    </source>
</evidence>
<evidence type="ECO:0000259" key="3">
    <source>
        <dbReference type="PROSITE" id="PS51494"/>
    </source>
</evidence>
<dbReference type="STRING" id="644966.Tmar_1158"/>
<feature type="domain" description="PDZ" evidence="2">
    <location>
        <begin position="112"/>
        <end position="197"/>
    </location>
</feature>
<dbReference type="Proteomes" id="UP000008915">
    <property type="component" value="Chromosome"/>
</dbReference>
<proteinExistence type="predicted"/>
<dbReference type="SUPFAM" id="SSF50156">
    <property type="entry name" value="PDZ domain-like"/>
    <property type="match status" value="1"/>
</dbReference>
<feature type="region of interest" description="Disordered" evidence="1">
    <location>
        <begin position="431"/>
        <end position="495"/>
    </location>
</feature>
<dbReference type="InterPro" id="IPR014219">
    <property type="entry name" value="SpoIVB"/>
</dbReference>
<evidence type="ECO:0000313" key="5">
    <source>
        <dbReference type="Proteomes" id="UP000008915"/>
    </source>
</evidence>
<dbReference type="InterPro" id="IPR036034">
    <property type="entry name" value="PDZ_sf"/>
</dbReference>
<feature type="domain" description="Peptidase S55" evidence="3">
    <location>
        <begin position="198"/>
        <end position="435"/>
    </location>
</feature>
<keyword evidence="4" id="KW-0378">Hydrolase</keyword>
<dbReference type="PROSITE" id="PS50106">
    <property type="entry name" value="PDZ"/>
    <property type="match status" value="1"/>
</dbReference>
<dbReference type="Pfam" id="PF17820">
    <property type="entry name" value="PDZ_6"/>
    <property type="match status" value="1"/>
</dbReference>
<dbReference type="PROSITE" id="PS51494">
    <property type="entry name" value="SPOIVB"/>
    <property type="match status" value="1"/>
</dbReference>
<dbReference type="HOGENOM" id="CLU_035713_1_0_9"/>
<dbReference type="Gene3D" id="2.30.42.10">
    <property type="match status" value="1"/>
</dbReference>
<accession>E6SKR3</accession>
<dbReference type="InterPro" id="IPR001478">
    <property type="entry name" value="PDZ"/>
</dbReference>
<dbReference type="EMBL" id="CP002344">
    <property type="protein sequence ID" value="ADU51271.1"/>
    <property type="molecule type" value="Genomic_DNA"/>
</dbReference>
<protein>
    <submittedName>
        <fullName evidence="4">Stage IV sporulation protein B</fullName>
        <ecNumber evidence="4">3.4.21.116</ecNumber>
    </submittedName>
</protein>
<name>E6SKR3_THEM7</name>
<dbReference type="GO" id="GO:0016787">
    <property type="term" value="F:hydrolase activity"/>
    <property type="evidence" value="ECO:0007669"/>
    <property type="project" value="UniProtKB-KW"/>
</dbReference>